<feature type="compositionally biased region" description="Basic and acidic residues" evidence="3">
    <location>
        <begin position="1487"/>
        <end position="1503"/>
    </location>
</feature>
<keyword evidence="1" id="KW-0378">Hydrolase</keyword>
<keyword evidence="1" id="KW-0064">Aspartyl protease</keyword>
<dbReference type="CDD" id="cd09272">
    <property type="entry name" value="RNase_HI_RT_Ty1"/>
    <property type="match status" value="1"/>
</dbReference>
<evidence type="ECO:0000313" key="5">
    <source>
        <dbReference type="EMBL" id="GEU69141.1"/>
    </source>
</evidence>
<dbReference type="InterPro" id="IPR013103">
    <property type="entry name" value="RVT_2"/>
</dbReference>
<feature type="compositionally biased region" description="Polar residues" evidence="3">
    <location>
        <begin position="355"/>
        <end position="365"/>
    </location>
</feature>
<gene>
    <name evidence="5" type="ORF">Tci_041119</name>
</gene>
<evidence type="ECO:0000256" key="3">
    <source>
        <dbReference type="SAM" id="MobiDB-lite"/>
    </source>
</evidence>
<dbReference type="GO" id="GO:0004190">
    <property type="term" value="F:aspartic-type endopeptidase activity"/>
    <property type="evidence" value="ECO:0007669"/>
    <property type="project" value="UniProtKB-KW"/>
</dbReference>
<proteinExistence type="predicted"/>
<evidence type="ECO:0000256" key="2">
    <source>
        <dbReference type="PROSITE-ProRule" id="PRU00047"/>
    </source>
</evidence>
<protein>
    <recommendedName>
        <fullName evidence="4">CCHC-type domain-containing protein</fullName>
    </recommendedName>
</protein>
<evidence type="ECO:0000256" key="1">
    <source>
        <dbReference type="ARBA" id="ARBA00022750"/>
    </source>
</evidence>
<dbReference type="Pfam" id="PF22936">
    <property type="entry name" value="Pol_BBD"/>
    <property type="match status" value="1"/>
</dbReference>
<keyword evidence="2" id="KW-0479">Metal-binding</keyword>
<dbReference type="PROSITE" id="PS50158">
    <property type="entry name" value="ZF_CCHC"/>
    <property type="match status" value="1"/>
</dbReference>
<dbReference type="EMBL" id="BKCJ010005879">
    <property type="protein sequence ID" value="GEU69141.1"/>
    <property type="molecule type" value="Genomic_DNA"/>
</dbReference>
<dbReference type="PANTHER" id="PTHR11439">
    <property type="entry name" value="GAG-POL-RELATED RETROTRANSPOSON"/>
    <property type="match status" value="1"/>
</dbReference>
<keyword evidence="2" id="KW-0863">Zinc-finger</keyword>
<dbReference type="Pfam" id="PF00098">
    <property type="entry name" value="zf-CCHC"/>
    <property type="match status" value="1"/>
</dbReference>
<accession>A0A6L2M5C9</accession>
<dbReference type="GO" id="GO:0003676">
    <property type="term" value="F:nucleic acid binding"/>
    <property type="evidence" value="ECO:0007669"/>
    <property type="project" value="InterPro"/>
</dbReference>
<dbReference type="SUPFAM" id="SSF56672">
    <property type="entry name" value="DNA/RNA polymerases"/>
    <property type="match status" value="1"/>
</dbReference>
<dbReference type="GO" id="GO:0008270">
    <property type="term" value="F:zinc ion binding"/>
    <property type="evidence" value="ECO:0007669"/>
    <property type="project" value="UniProtKB-KW"/>
</dbReference>
<comment type="caution">
    <text evidence="5">The sequence shown here is derived from an EMBL/GenBank/DDBJ whole genome shotgun (WGS) entry which is preliminary data.</text>
</comment>
<dbReference type="InterPro" id="IPR043502">
    <property type="entry name" value="DNA/RNA_pol_sf"/>
</dbReference>
<keyword evidence="2" id="KW-0862">Zinc</keyword>
<dbReference type="Pfam" id="PF07727">
    <property type="entry name" value="RVT_2"/>
    <property type="match status" value="4"/>
</dbReference>
<name>A0A6L2M5C9_TANCI</name>
<feature type="compositionally biased region" description="Polar residues" evidence="3">
    <location>
        <begin position="336"/>
        <end position="347"/>
    </location>
</feature>
<dbReference type="PANTHER" id="PTHR11439:SF495">
    <property type="entry name" value="REVERSE TRANSCRIPTASE, RNA-DEPENDENT DNA POLYMERASE-RELATED"/>
    <property type="match status" value="1"/>
</dbReference>
<dbReference type="InterPro" id="IPR054722">
    <property type="entry name" value="PolX-like_BBD"/>
</dbReference>
<organism evidence="5">
    <name type="scientific">Tanacetum cinerariifolium</name>
    <name type="common">Dalmatian daisy</name>
    <name type="synonym">Chrysanthemum cinerariifolium</name>
    <dbReference type="NCBI Taxonomy" id="118510"/>
    <lineage>
        <taxon>Eukaryota</taxon>
        <taxon>Viridiplantae</taxon>
        <taxon>Streptophyta</taxon>
        <taxon>Embryophyta</taxon>
        <taxon>Tracheophyta</taxon>
        <taxon>Spermatophyta</taxon>
        <taxon>Magnoliopsida</taxon>
        <taxon>eudicotyledons</taxon>
        <taxon>Gunneridae</taxon>
        <taxon>Pentapetalae</taxon>
        <taxon>asterids</taxon>
        <taxon>campanulids</taxon>
        <taxon>Asterales</taxon>
        <taxon>Asteraceae</taxon>
        <taxon>Asteroideae</taxon>
        <taxon>Anthemideae</taxon>
        <taxon>Anthemidinae</taxon>
        <taxon>Tanacetum</taxon>
    </lineage>
</organism>
<sequence length="1866" mass="211627">MWEVIEFGDSYVVPANDSSTTTTNTTSGEKSGRTVTLTTEDMQRKKNDVKARTTLLLSLPDEHQLRFMKHNRVNDEVNTASVYTASSNVPTTSANIATVSISQETACAYIASQSSGSQIKFEDINQIDDDDMEDMDIKWNMALLSMRSDKFWKKTRKKISIQGSDVAGFDKSKVKRFNCHKMGHFVRECRAPRNQDRGRRDTYRQGSKAEEQAPKALMAIDGVGWDWSYMANDEEDHALVADEEAPTEFALMANTSTKSKELEILKKEKEVVNGKLAGLLTASKDLDNLIESQRSDKSKEGLGYTDVPPPTAQLYLSPKKDLSRTGLPECADDTVTDYSRPSPTVESSSEEDQNRNPSTSENVASPITPKSFIKFVKASKSQSKIPDFVMKKKACFNCGDFNHLAYECRKRVKKGTTRTSFNKSAHSYKNRPFQRKSAMRSQYRAPWVSTVNRNFPPINRKFSTGSRNFPTANKKFSTASRKFPAGSTKSLTANMGIKGKAGSSQNHIDDKGYWDSGCSRHMIGNISYLSDYESFDGGHMSFGQGGCKITEKGTIKTEYIVLGRDFKLLDDANILLRTPRRLGTKVDARKDVKKDVSSLRYIVLPNWVHEEHLESTSSQPQDACNIDAPESSFTVYQMDVKSAFLYGTIDEEVEFKALMHEKFQMSVMGELNFFLGLQVLQKEDGIFLSQDKEFEALMHENFQMSAMGELNLFLGLQVLQKEDGIFLSQDKYIGDILKKFGFLDVRSSNTPMDKENPWGKDEPRKDVELHLYRSMIGSLMYLTASRPMGFTVYQMYVESAFLYGTIDEEVYVMQPPGFQDPAFPAKVYKVEKAMYGLHQAPRAWQKEYFILVQVYVDDIIFGSSNPQLCREFEALMHEKFQMSAMGKLNFFLGLQVLQKEDGIFLSQDKYIRDILKKFGYSNVRYSNTPMDKDNPWGKDGTRKDIDLHLYRSMIGSLMYLTASRPDIMFAVCACARHQVTPKEWVRPIGTKWVLKNKKDERGIVIKNKARLVAQGHTQEEGIDYDEVFALVARIKAIRLFLAYASFMGFIVYQIDVKSAFFCEFEALMHEKFQMSAMGKLNFFLRLQVLQKKDGIFLSQNKYVGDILKKFRYSNVRSANTPMDKENPWGKDRTGKDVDLHLYRSMIGSLIYLNGHPKLGIWYPKESPFDLVAYSDSDYGGATQDRKSTTRGCQFLGRRLISWQCKKQTIVTTSTTDAEYVAAASGCGKFYGFRISCLIMDENVADLLTKPFDAGRFQYLVIVDFVEASHLRYALTINPNVYVSYIRQFWSTARIETTDEGTKILAIVDGKPRTISESSIRRNLKLKDEAGISSLPDAELFENLTLMGYNISPNQKFSFQKGQFSHQWKYLIHTIMQCLSPKSTGFNEFSSNIDTALVTEPIPTVIPTDTPQLKHYTRRARIAQSSALPTTADEPASPIRDDSQDDMASKITAQDLEISALKARIKHLEDRDGGDDDPSGEDATINGRRLETGDEAGIERSTEKDSDDTEEMANVITSLDASSVLTSGVQVSVPPAVEVATVSIPPAGEIPTISVPTGSGMVPTASPMFTTATESIPYTRRKGKKEYEQAAAELTIEEKIELINELVKYQDHLASILKYKAQQSKPLSRKQQRDFYMSVLRSHAEEGKRFKRKGLRLEHESAKKVKTSEEVSEKDLNQMIHLVPVEEVYVEALQHFDREDLNQLWALVKETLNIRQAASDKEKELWVELKRLYEPDVEGQLWTHTQTLMHDPFVWRLYDSCGVHHILSRDQEIFMLVEREYPLRKGLAIVMISNKLQVENYSQMASDLIQKIHKIANSPRHDGFPLPEEVPTASEEKFPLLKKRDATADKDCTANEDKGWSWSKTHL</sequence>
<keyword evidence="1" id="KW-0645">Protease</keyword>
<feature type="region of interest" description="Disordered" evidence="3">
    <location>
        <begin position="192"/>
        <end position="213"/>
    </location>
</feature>
<evidence type="ECO:0000259" key="4">
    <source>
        <dbReference type="PROSITE" id="PS50158"/>
    </source>
</evidence>
<feature type="region of interest" description="Disordered" evidence="3">
    <location>
        <begin position="1467"/>
        <end position="1509"/>
    </location>
</feature>
<dbReference type="SMART" id="SM00343">
    <property type="entry name" value="ZnF_C2HC"/>
    <property type="match status" value="2"/>
</dbReference>
<dbReference type="InterPro" id="IPR001878">
    <property type="entry name" value="Znf_CCHC"/>
</dbReference>
<feature type="region of interest" description="Disordered" evidence="3">
    <location>
        <begin position="1419"/>
        <end position="1444"/>
    </location>
</feature>
<feature type="domain" description="CCHC-type" evidence="4">
    <location>
        <begin position="395"/>
        <end position="410"/>
    </location>
</feature>
<feature type="region of interest" description="Disordered" evidence="3">
    <location>
        <begin position="292"/>
        <end position="365"/>
    </location>
</feature>
<reference evidence="5" key="1">
    <citation type="journal article" date="2019" name="Sci. Rep.">
        <title>Draft genome of Tanacetum cinerariifolium, the natural source of mosquito coil.</title>
        <authorList>
            <person name="Yamashiro T."/>
            <person name="Shiraishi A."/>
            <person name="Satake H."/>
            <person name="Nakayama K."/>
        </authorList>
    </citation>
    <scope>NUCLEOTIDE SEQUENCE</scope>
</reference>